<feature type="compositionally biased region" description="Low complexity" evidence="1">
    <location>
        <begin position="138"/>
        <end position="158"/>
    </location>
</feature>
<feature type="region of interest" description="Disordered" evidence="1">
    <location>
        <begin position="133"/>
        <end position="158"/>
    </location>
</feature>
<dbReference type="PATRIC" id="fig|1299334.3.peg.633"/>
<dbReference type="AlphaFoldDB" id="X8E3P2"/>
<proteinExistence type="predicted"/>
<dbReference type="EMBL" id="JAOB01000010">
    <property type="protein sequence ID" value="EUA75229.1"/>
    <property type="molecule type" value="Genomic_DNA"/>
</dbReference>
<gene>
    <name evidence="2" type="ORF">I553_3121</name>
</gene>
<dbReference type="SUPFAM" id="SSF54637">
    <property type="entry name" value="Thioesterase/thiol ester dehydrase-isomerase"/>
    <property type="match status" value="1"/>
</dbReference>
<comment type="caution">
    <text evidence="2">The sequence shown here is derived from an EMBL/GenBank/DDBJ whole genome shotgun (WGS) entry which is preliminary data.</text>
</comment>
<dbReference type="InterPro" id="IPR029069">
    <property type="entry name" value="HotDog_dom_sf"/>
</dbReference>
<accession>X8E3P2</accession>
<name>X8E3P2_MYCXE</name>
<organism evidence="2">
    <name type="scientific">Mycobacterium xenopi 4042</name>
    <dbReference type="NCBI Taxonomy" id="1299334"/>
    <lineage>
        <taxon>Bacteria</taxon>
        <taxon>Bacillati</taxon>
        <taxon>Actinomycetota</taxon>
        <taxon>Actinomycetes</taxon>
        <taxon>Mycobacteriales</taxon>
        <taxon>Mycobacteriaceae</taxon>
        <taxon>Mycobacterium</taxon>
    </lineage>
</organism>
<reference evidence="2" key="1">
    <citation type="submission" date="2014-01" db="EMBL/GenBank/DDBJ databases">
        <authorList>
            <person name="Brown-Elliot B."/>
            <person name="Wallace R."/>
            <person name="Lenaerts A."/>
            <person name="Ordway D."/>
            <person name="DeGroote M.A."/>
            <person name="Parker T."/>
            <person name="Sizemore C."/>
            <person name="Tallon L.J."/>
            <person name="Sadzewicz L.K."/>
            <person name="Sengamalay N."/>
            <person name="Fraser C.M."/>
            <person name="Hine E."/>
            <person name="Shefchek K.A."/>
            <person name="Das S.P."/>
            <person name="Tettelin H."/>
        </authorList>
    </citation>
    <scope>NUCLEOTIDE SEQUENCE [LARGE SCALE GENOMIC DNA]</scope>
    <source>
        <strain evidence="2">4042</strain>
    </source>
</reference>
<evidence type="ECO:0000313" key="2">
    <source>
        <dbReference type="EMBL" id="EUA75229.1"/>
    </source>
</evidence>
<protein>
    <submittedName>
        <fullName evidence="2">Uncharacterized protein</fullName>
    </submittedName>
</protein>
<sequence>MLGALRLHWLGAELNGIPIDAGQLYDFCMRALGAGQGDTESASPSLSELFAQIGIRDAAHPDDAMEIPVRPQVVNTSGALQGGLIATLADVAAGQLGLRHLPPAPASPPPTFSFAICGRSARALLERFRGSCGPVGVPSSRRSTSSAASTTSSRPRPQ</sequence>
<evidence type="ECO:0000256" key="1">
    <source>
        <dbReference type="SAM" id="MobiDB-lite"/>
    </source>
</evidence>
<dbReference type="Gene3D" id="3.10.129.10">
    <property type="entry name" value="Hotdog Thioesterase"/>
    <property type="match status" value="1"/>
</dbReference>